<protein>
    <submittedName>
        <fullName evidence="1">Uncharacterized protein</fullName>
    </submittedName>
</protein>
<dbReference type="AlphaFoldDB" id="A0A9W4UGR4"/>
<accession>A0A9W4UGR4</accession>
<reference evidence="1" key="1">
    <citation type="submission" date="2023-01" db="EMBL/GenBank/DDBJ databases">
        <authorList>
            <person name="Van Ghelder C."/>
            <person name="Rancurel C."/>
        </authorList>
    </citation>
    <scope>NUCLEOTIDE SEQUENCE</scope>
    <source>
        <strain evidence="1">CNCM I-4278</strain>
    </source>
</reference>
<sequence length="295" mass="33824">MSLYYFWRNALFSPIEIEYTTTSPEKTIPKRIIGMKITINDHGDSGYRPLPTPTTRFQSDIPSPSQISPDPAQSLLIAESQSRRIQKDLIILCSFPDNTTLTWRPTWFPPLPPNNTTGLWTLHNPPQVVTDALPRVTGQVYSLMTRRMRKNGDRAAAYIQNESDWQRYCEVNGVPTSFLNEQMIAFMRLGLEKDGNDAPKAPPAWPRYPEPQLYRYILPGSSIKNLPRKFRCVDPEYPPDGERIVVYPDGALEVCWAKDVEKGVPMLPIGKHWSYVPWTAQQEESSQPRVLRLHL</sequence>
<name>A0A9W4UGR4_9PLEO</name>
<gene>
    <name evidence="1" type="ORF">PDIGIT_LOCUS8984</name>
</gene>
<dbReference type="OrthoDB" id="3932216at2759"/>
<comment type="caution">
    <text evidence="1">The sequence shown here is derived from an EMBL/GenBank/DDBJ whole genome shotgun (WGS) entry which is preliminary data.</text>
</comment>
<dbReference type="EMBL" id="CAOQHR010000006">
    <property type="protein sequence ID" value="CAI6335896.1"/>
    <property type="molecule type" value="Genomic_DNA"/>
</dbReference>
<proteinExistence type="predicted"/>
<evidence type="ECO:0000313" key="2">
    <source>
        <dbReference type="Proteomes" id="UP001152607"/>
    </source>
</evidence>
<keyword evidence="2" id="KW-1185">Reference proteome</keyword>
<evidence type="ECO:0000313" key="1">
    <source>
        <dbReference type="EMBL" id="CAI6335896.1"/>
    </source>
</evidence>
<organism evidence="1 2">
    <name type="scientific">Periconia digitata</name>
    <dbReference type="NCBI Taxonomy" id="1303443"/>
    <lineage>
        <taxon>Eukaryota</taxon>
        <taxon>Fungi</taxon>
        <taxon>Dikarya</taxon>
        <taxon>Ascomycota</taxon>
        <taxon>Pezizomycotina</taxon>
        <taxon>Dothideomycetes</taxon>
        <taxon>Pleosporomycetidae</taxon>
        <taxon>Pleosporales</taxon>
        <taxon>Massarineae</taxon>
        <taxon>Periconiaceae</taxon>
        <taxon>Periconia</taxon>
    </lineage>
</organism>
<dbReference type="Proteomes" id="UP001152607">
    <property type="component" value="Unassembled WGS sequence"/>
</dbReference>